<dbReference type="Gene3D" id="1.25.40.10">
    <property type="entry name" value="Tetratricopeptide repeat domain"/>
    <property type="match status" value="1"/>
</dbReference>
<accession>A0A814BXD7</accession>
<keyword evidence="10" id="KW-0687">Ribonucleoprotein</keyword>
<evidence type="ECO:0000256" key="3">
    <source>
        <dbReference type="ARBA" id="ARBA00022730"/>
    </source>
</evidence>
<name>A0A814BXD7_9BILA</name>
<evidence type="ECO:0000256" key="6">
    <source>
        <dbReference type="ARBA" id="ARBA00022884"/>
    </source>
</evidence>
<keyword evidence="4" id="KW-0677">Repeat</keyword>
<evidence type="ECO:0000256" key="9">
    <source>
        <dbReference type="ARBA" id="ARBA00023128"/>
    </source>
</evidence>
<dbReference type="GO" id="GO:0005739">
    <property type="term" value="C:mitochondrion"/>
    <property type="evidence" value="ECO:0007669"/>
    <property type="project" value="UniProtKB-SubCell"/>
</dbReference>
<protein>
    <recommendedName>
        <fullName evidence="11">Small ribosomal subunit protein mS39</fullName>
    </recommendedName>
</protein>
<keyword evidence="3" id="KW-0699">rRNA-binding</keyword>
<evidence type="ECO:0000256" key="5">
    <source>
        <dbReference type="ARBA" id="ARBA00022845"/>
    </source>
</evidence>
<dbReference type="GO" id="GO:0043024">
    <property type="term" value="F:ribosomal small subunit binding"/>
    <property type="evidence" value="ECO:0007669"/>
    <property type="project" value="InterPro"/>
</dbReference>
<dbReference type="PANTHER" id="PTHR16276:SF1">
    <property type="entry name" value="SMALL RIBOSOMAL SUBUNIT PROTEIN MS39"/>
    <property type="match status" value="1"/>
</dbReference>
<evidence type="ECO:0000256" key="12">
    <source>
        <dbReference type="PROSITE-ProRule" id="PRU00708"/>
    </source>
</evidence>
<dbReference type="InterPro" id="IPR011990">
    <property type="entry name" value="TPR-like_helical_dom_sf"/>
</dbReference>
<keyword evidence="5" id="KW-0810">Translation regulation</keyword>
<dbReference type="GO" id="GO:0019843">
    <property type="term" value="F:rRNA binding"/>
    <property type="evidence" value="ECO:0007669"/>
    <property type="project" value="UniProtKB-KW"/>
</dbReference>
<dbReference type="PANTHER" id="PTHR16276">
    <property type="entry name" value="PENTATRICOPEPTIDE REPEAT DOMAIN-CONTAINING PROTEIN 3"/>
    <property type="match status" value="1"/>
</dbReference>
<comment type="similarity">
    <text evidence="2">Belongs to the mitochondrion-specific ribosomal protein mS39 family.</text>
</comment>
<evidence type="ECO:0000256" key="11">
    <source>
        <dbReference type="ARBA" id="ARBA00035134"/>
    </source>
</evidence>
<evidence type="ECO:0000256" key="4">
    <source>
        <dbReference type="ARBA" id="ARBA00022737"/>
    </source>
</evidence>
<proteinExistence type="inferred from homology"/>
<dbReference type="InterPro" id="IPR037387">
    <property type="entry name" value="PTCD3"/>
</dbReference>
<organism evidence="13 14">
    <name type="scientific">Brachionus calyciflorus</name>
    <dbReference type="NCBI Taxonomy" id="104777"/>
    <lineage>
        <taxon>Eukaryota</taxon>
        <taxon>Metazoa</taxon>
        <taxon>Spiralia</taxon>
        <taxon>Gnathifera</taxon>
        <taxon>Rotifera</taxon>
        <taxon>Eurotatoria</taxon>
        <taxon>Monogononta</taxon>
        <taxon>Pseudotrocha</taxon>
        <taxon>Ploima</taxon>
        <taxon>Brachionidae</taxon>
        <taxon>Brachionus</taxon>
    </lineage>
</organism>
<comment type="caution">
    <text evidence="13">The sequence shown here is derived from an EMBL/GenBank/DDBJ whole genome shotgun (WGS) entry which is preliminary data.</text>
</comment>
<dbReference type="OrthoDB" id="185373at2759"/>
<dbReference type="GO" id="GO:0005840">
    <property type="term" value="C:ribosome"/>
    <property type="evidence" value="ECO:0007669"/>
    <property type="project" value="UniProtKB-KW"/>
</dbReference>
<keyword evidence="8" id="KW-0689">Ribosomal protein</keyword>
<dbReference type="Proteomes" id="UP000663879">
    <property type="component" value="Unassembled WGS sequence"/>
</dbReference>
<dbReference type="EMBL" id="CAJNOC010002465">
    <property type="protein sequence ID" value="CAF0934814.1"/>
    <property type="molecule type" value="Genomic_DNA"/>
</dbReference>
<dbReference type="InterPro" id="IPR055063">
    <property type="entry name" value="Rib_mS39_PPR"/>
</dbReference>
<reference evidence="13" key="1">
    <citation type="submission" date="2021-02" db="EMBL/GenBank/DDBJ databases">
        <authorList>
            <person name="Nowell W R."/>
        </authorList>
    </citation>
    <scope>NUCLEOTIDE SEQUENCE</scope>
    <source>
        <strain evidence="13">Ploen Becks lab</strain>
    </source>
</reference>
<dbReference type="NCBIfam" id="TIGR00756">
    <property type="entry name" value="PPR"/>
    <property type="match status" value="1"/>
</dbReference>
<sequence>MSNLSSSVKKAISIPYRIKRSPTDLLKALSNTVKLDPNTPHYSLIDDSLLTSINPNDVRRSYLSKASGIKAAKFMIEKYPEAFMKDDCVPHVKSFFPKYEFSEEELKYPTENLIYSLMSWGKLSLAYDSYLKCKDQNIEVSEECKHVLLDLLSINNSNDSKEKVPIMEEWYLKGQTRDMESKPRYIPANTWVKGGKAEQMFNELKSKSAASYCSLIKGMTKYNDAENATTLYNEMKHYNLTPDLNTINSMIKIISLSPPEVTNDKKIEIMLQRLNEIKNYGMLPNLKTFNTCFELIKSFNLFQRSVPLTLDLFKEMQNLKIEPSLSTYSHIVSIFYPNRDIGVRTGVLGQVINEIEKMAQSENGLVWKDVDDPLFFKIAMEKLSLGTPENLPLAKKLNGILFKENNIKFLNDSYLINKYFEFYLTTLIKFDLPENVIDEWRFLTPYIYGRSIIILDRMIDFVSKNKCFDFVPELWSNCLEFKSKRLSDFWSDTIESLLNIMGQYEEDNQELISKYSSIAEIMIKNYPYAPLRIETDSEDDLQPLEYNWNSKMLSNLFIVLLRGNKLEAAWNEFENYMKNQNKIAGELSEKSILNLCEALIGANRIDNAFEVLKLAVSLQLPILKGLISKLRESNLSSEQHTLLKQLKNKLSL</sequence>
<feature type="repeat" description="PPR" evidence="12">
    <location>
        <begin position="208"/>
        <end position="242"/>
    </location>
</feature>
<keyword evidence="7" id="KW-0809">Transit peptide</keyword>
<dbReference type="AlphaFoldDB" id="A0A814BXD7"/>
<dbReference type="Pfam" id="PF22330">
    <property type="entry name" value="Rib_mS39_PPR"/>
    <property type="match status" value="1"/>
</dbReference>
<dbReference type="GO" id="GO:0006417">
    <property type="term" value="P:regulation of translation"/>
    <property type="evidence" value="ECO:0007669"/>
    <property type="project" value="UniProtKB-KW"/>
</dbReference>
<evidence type="ECO:0000256" key="7">
    <source>
        <dbReference type="ARBA" id="ARBA00022946"/>
    </source>
</evidence>
<evidence type="ECO:0000256" key="10">
    <source>
        <dbReference type="ARBA" id="ARBA00023274"/>
    </source>
</evidence>
<dbReference type="PROSITE" id="PS51375">
    <property type="entry name" value="PPR"/>
    <property type="match status" value="1"/>
</dbReference>
<evidence type="ECO:0000256" key="1">
    <source>
        <dbReference type="ARBA" id="ARBA00004173"/>
    </source>
</evidence>
<evidence type="ECO:0000313" key="13">
    <source>
        <dbReference type="EMBL" id="CAF0934814.1"/>
    </source>
</evidence>
<keyword evidence="14" id="KW-1185">Reference proteome</keyword>
<keyword evidence="9" id="KW-0496">Mitochondrion</keyword>
<keyword evidence="6" id="KW-0694">RNA-binding</keyword>
<evidence type="ECO:0000256" key="8">
    <source>
        <dbReference type="ARBA" id="ARBA00022980"/>
    </source>
</evidence>
<evidence type="ECO:0000313" key="14">
    <source>
        <dbReference type="Proteomes" id="UP000663879"/>
    </source>
</evidence>
<dbReference type="GO" id="GO:1990904">
    <property type="term" value="C:ribonucleoprotein complex"/>
    <property type="evidence" value="ECO:0007669"/>
    <property type="project" value="UniProtKB-KW"/>
</dbReference>
<dbReference type="InterPro" id="IPR002885">
    <property type="entry name" value="PPR_rpt"/>
</dbReference>
<dbReference type="GO" id="GO:0032543">
    <property type="term" value="P:mitochondrial translation"/>
    <property type="evidence" value="ECO:0007669"/>
    <property type="project" value="InterPro"/>
</dbReference>
<evidence type="ECO:0000256" key="2">
    <source>
        <dbReference type="ARBA" id="ARBA00008551"/>
    </source>
</evidence>
<comment type="subcellular location">
    <subcellularLocation>
        <location evidence="1">Mitochondrion</location>
    </subcellularLocation>
</comment>
<gene>
    <name evidence="13" type="ORF">OXX778_LOCUS13107</name>
</gene>